<protein>
    <recommendedName>
        <fullName evidence="4">Transmembrane protein</fullName>
    </recommendedName>
</protein>
<evidence type="ECO:0000256" key="1">
    <source>
        <dbReference type="SAM" id="Phobius"/>
    </source>
</evidence>
<evidence type="ECO:0008006" key="4">
    <source>
        <dbReference type="Google" id="ProtNLM"/>
    </source>
</evidence>
<keyword evidence="3" id="KW-1185">Reference proteome</keyword>
<sequence length="154" mass="16898">MSPLQFRVAVAAGCTSSPTESGQMSDLCPICQVQLIRIRSKKRETYGQIFVKCPYCVKGDPSTCGFIMSEPQYEAYARSKKVATPLSCGDADDVAVEQGLDMKEEVDELKQILDSVVTELCELRVQVHKLKMQIVVVAAVCVGVAIGFVMSKLW</sequence>
<keyword evidence="1" id="KW-0812">Transmembrane</keyword>
<gene>
    <name evidence="2" type="ORF">PVAP13_6NG219600</name>
</gene>
<dbReference type="EMBL" id="CM029048">
    <property type="protein sequence ID" value="KAG2578971.1"/>
    <property type="molecule type" value="Genomic_DNA"/>
</dbReference>
<dbReference type="Proteomes" id="UP000823388">
    <property type="component" value="Chromosome 6N"/>
</dbReference>
<dbReference type="AlphaFoldDB" id="A0A8T0R0D1"/>
<comment type="caution">
    <text evidence="2">The sequence shown here is derived from an EMBL/GenBank/DDBJ whole genome shotgun (WGS) entry which is preliminary data.</text>
</comment>
<organism evidence="2 3">
    <name type="scientific">Panicum virgatum</name>
    <name type="common">Blackwell switchgrass</name>
    <dbReference type="NCBI Taxonomy" id="38727"/>
    <lineage>
        <taxon>Eukaryota</taxon>
        <taxon>Viridiplantae</taxon>
        <taxon>Streptophyta</taxon>
        <taxon>Embryophyta</taxon>
        <taxon>Tracheophyta</taxon>
        <taxon>Spermatophyta</taxon>
        <taxon>Magnoliopsida</taxon>
        <taxon>Liliopsida</taxon>
        <taxon>Poales</taxon>
        <taxon>Poaceae</taxon>
        <taxon>PACMAD clade</taxon>
        <taxon>Panicoideae</taxon>
        <taxon>Panicodae</taxon>
        <taxon>Paniceae</taxon>
        <taxon>Panicinae</taxon>
        <taxon>Panicum</taxon>
        <taxon>Panicum sect. Hiantes</taxon>
    </lineage>
</organism>
<reference evidence="2" key="1">
    <citation type="submission" date="2020-05" db="EMBL/GenBank/DDBJ databases">
        <title>WGS assembly of Panicum virgatum.</title>
        <authorList>
            <person name="Lovell J.T."/>
            <person name="Jenkins J."/>
            <person name="Shu S."/>
            <person name="Juenger T.E."/>
            <person name="Schmutz J."/>
        </authorList>
    </citation>
    <scope>NUCLEOTIDE SEQUENCE</scope>
    <source>
        <strain evidence="2">AP13</strain>
    </source>
</reference>
<keyword evidence="1" id="KW-1133">Transmembrane helix</keyword>
<keyword evidence="1" id="KW-0472">Membrane</keyword>
<evidence type="ECO:0000313" key="2">
    <source>
        <dbReference type="EMBL" id="KAG2578971.1"/>
    </source>
</evidence>
<feature type="transmembrane region" description="Helical" evidence="1">
    <location>
        <begin position="134"/>
        <end position="151"/>
    </location>
</feature>
<accession>A0A8T0R0D1</accession>
<evidence type="ECO:0000313" key="3">
    <source>
        <dbReference type="Proteomes" id="UP000823388"/>
    </source>
</evidence>
<proteinExistence type="predicted"/>
<name>A0A8T0R0D1_PANVG</name>